<feature type="compositionally biased region" description="Polar residues" evidence="5">
    <location>
        <begin position="336"/>
        <end position="351"/>
    </location>
</feature>
<dbReference type="PRINTS" id="PR00260">
    <property type="entry name" value="CHEMTRNSDUCR"/>
</dbReference>
<evidence type="ECO:0000256" key="6">
    <source>
        <dbReference type="SAM" id="Phobius"/>
    </source>
</evidence>
<organism evidence="8">
    <name type="scientific">Billgrantia gudaonensis</name>
    <dbReference type="NCBI Taxonomy" id="376427"/>
    <lineage>
        <taxon>Bacteria</taxon>
        <taxon>Pseudomonadati</taxon>
        <taxon>Pseudomonadota</taxon>
        <taxon>Gammaproteobacteria</taxon>
        <taxon>Oceanospirillales</taxon>
        <taxon>Halomonadaceae</taxon>
        <taxon>Billgrantia</taxon>
    </lineage>
</organism>
<protein>
    <recommendedName>
        <fullName evidence="7">Methyl-accepting transducer domain-containing protein</fullName>
    </recommendedName>
</protein>
<dbReference type="PANTHER" id="PTHR43531">
    <property type="entry name" value="PROTEIN ICFG"/>
    <property type="match status" value="1"/>
</dbReference>
<gene>
    <name evidence="8" type="ORF">DSL92_01495</name>
</gene>
<feature type="transmembrane region" description="Helical" evidence="6">
    <location>
        <begin position="60"/>
        <end position="80"/>
    </location>
</feature>
<comment type="caution">
    <text evidence="8">The sequence shown here is derived from an EMBL/GenBank/DDBJ whole genome shotgun (WGS) entry which is preliminary data.</text>
</comment>
<feature type="compositionally biased region" description="Basic and acidic residues" evidence="5">
    <location>
        <begin position="353"/>
        <end position="362"/>
    </location>
</feature>
<feature type="domain" description="Methyl-accepting transducer" evidence="7">
    <location>
        <begin position="140"/>
        <end position="293"/>
    </location>
</feature>
<keyword evidence="6" id="KW-0812">Transmembrane</keyword>
<dbReference type="AlphaFoldDB" id="A0A432JKK2"/>
<keyword evidence="6" id="KW-1133">Transmembrane helix</keyword>
<dbReference type="PROSITE" id="PS50111">
    <property type="entry name" value="CHEMOTAXIS_TRANSDUC_2"/>
    <property type="match status" value="1"/>
</dbReference>
<evidence type="ECO:0000259" key="7">
    <source>
        <dbReference type="PROSITE" id="PS50111"/>
    </source>
</evidence>
<dbReference type="SMART" id="SM00283">
    <property type="entry name" value="MA"/>
    <property type="match status" value="1"/>
</dbReference>
<accession>A0A432JKK2</accession>
<keyword evidence="2 4" id="KW-0807">Transducer</keyword>
<proteinExistence type="inferred from homology"/>
<evidence type="ECO:0000313" key="8">
    <source>
        <dbReference type="EMBL" id="RUA23117.1"/>
    </source>
</evidence>
<evidence type="ECO:0000256" key="3">
    <source>
        <dbReference type="ARBA" id="ARBA00029447"/>
    </source>
</evidence>
<keyword evidence="6" id="KW-0472">Membrane</keyword>
<name>A0A432JKK2_9GAMM</name>
<evidence type="ECO:0000256" key="1">
    <source>
        <dbReference type="ARBA" id="ARBA00022500"/>
    </source>
</evidence>
<dbReference type="EMBL" id="RXHI01000003">
    <property type="protein sequence ID" value="RUA23117.1"/>
    <property type="molecule type" value="Genomic_DNA"/>
</dbReference>
<reference evidence="8" key="1">
    <citation type="submission" date="2018-12" db="EMBL/GenBank/DDBJ databases">
        <authorList>
            <person name="Jadhav K."/>
            <person name="Kushwaha B."/>
            <person name="Jadhav I."/>
        </authorList>
    </citation>
    <scope>NUCLEOTIDE SEQUENCE [LARGE SCALE GENOMIC DNA]</scope>
    <source>
        <strain evidence="8">SBS 10</strain>
    </source>
</reference>
<feature type="region of interest" description="Disordered" evidence="5">
    <location>
        <begin position="282"/>
        <end position="388"/>
    </location>
</feature>
<dbReference type="GO" id="GO:0007165">
    <property type="term" value="P:signal transduction"/>
    <property type="evidence" value="ECO:0007669"/>
    <property type="project" value="UniProtKB-KW"/>
</dbReference>
<keyword evidence="1" id="KW-0145">Chemotaxis</keyword>
<feature type="compositionally biased region" description="Polar residues" evidence="5">
    <location>
        <begin position="373"/>
        <end position="388"/>
    </location>
</feature>
<dbReference type="PANTHER" id="PTHR43531:SF11">
    <property type="entry name" value="METHYL-ACCEPTING CHEMOTAXIS PROTEIN 3"/>
    <property type="match status" value="1"/>
</dbReference>
<dbReference type="InterPro" id="IPR004089">
    <property type="entry name" value="MCPsignal_dom"/>
</dbReference>
<dbReference type="Pfam" id="PF00015">
    <property type="entry name" value="MCPsignal"/>
    <property type="match status" value="1"/>
</dbReference>
<evidence type="ECO:0000256" key="5">
    <source>
        <dbReference type="SAM" id="MobiDB-lite"/>
    </source>
</evidence>
<dbReference type="InterPro" id="IPR004090">
    <property type="entry name" value="Chemotax_Me-accpt_rcpt"/>
</dbReference>
<comment type="similarity">
    <text evidence="3">Belongs to the methyl-accepting chemotaxis (MCP) protein family.</text>
</comment>
<evidence type="ECO:0000256" key="2">
    <source>
        <dbReference type="ARBA" id="ARBA00023224"/>
    </source>
</evidence>
<dbReference type="InterPro" id="IPR051310">
    <property type="entry name" value="MCP_chemotaxis"/>
</dbReference>
<dbReference type="GO" id="GO:0006935">
    <property type="term" value="P:chemotaxis"/>
    <property type="evidence" value="ECO:0007669"/>
    <property type="project" value="UniProtKB-KW"/>
</dbReference>
<dbReference type="SUPFAM" id="SSF58104">
    <property type="entry name" value="Methyl-accepting chemotaxis protein (MCP) signaling domain"/>
    <property type="match status" value="1"/>
</dbReference>
<dbReference type="GO" id="GO:0016020">
    <property type="term" value="C:membrane"/>
    <property type="evidence" value="ECO:0007669"/>
    <property type="project" value="InterPro"/>
</dbReference>
<evidence type="ECO:0000256" key="4">
    <source>
        <dbReference type="PROSITE-ProRule" id="PRU00284"/>
    </source>
</evidence>
<dbReference type="GO" id="GO:0004888">
    <property type="term" value="F:transmembrane signaling receptor activity"/>
    <property type="evidence" value="ECO:0007669"/>
    <property type="project" value="InterPro"/>
</dbReference>
<dbReference type="Gene3D" id="1.10.287.950">
    <property type="entry name" value="Methyl-accepting chemotaxis protein"/>
    <property type="match status" value="1"/>
</dbReference>
<sequence>MYKDIREGKGRYGVKHGQAIDADCCTCRAVSRPAQYQGTDCRQLGGHLPAHRRARRGHGYFAAVAATAALWLAASGVAALCSRRSPGGRQHDAPLAQIRPTIALQFAAGNLKADLPSLGTRNELSRMLGSLNFMRQSSTLIGDLNRRVDVVNPAVAGLIRNNDAMASRLEQQASSVQETAASTEQISATNQSAEHAQQEFWLGRQRRSRGQSRRHHAGAAASMQAITRQAENMAGIVGTIDAIAFQTNILALNGPVEAARAGEHGRGFAVVAQEVRKLASQSADAAHRVQSLITRHAKRSRLRKSGRRGANRHVPDQTGQPPGQRPDGELSAAAAEQSQGIGQISRPSAKSTRLPDQREQHAELPGGHDFAQPGNSGSVTQRPGLSAG</sequence>
<feature type="compositionally biased region" description="Basic residues" evidence="5">
    <location>
        <begin position="295"/>
        <end position="311"/>
    </location>
</feature>